<reference evidence="1 2" key="1">
    <citation type="journal article" date="2010" name="Stand. Genomic Sci.">
        <title>Complete genome sequence of Meiothermus silvanus type strain (VI-R2).</title>
        <authorList>
            <person name="Sikorski J."/>
            <person name="Tindall B.J."/>
            <person name="Lowry S."/>
            <person name="Lucas S."/>
            <person name="Nolan M."/>
            <person name="Copeland A."/>
            <person name="Glavina Del Rio T."/>
            <person name="Tice H."/>
            <person name="Cheng J.F."/>
            <person name="Han C."/>
            <person name="Pitluck S."/>
            <person name="Liolios K."/>
            <person name="Ivanova N."/>
            <person name="Mavromatis K."/>
            <person name="Mikhailova N."/>
            <person name="Pati A."/>
            <person name="Goodwin L."/>
            <person name="Chen A."/>
            <person name="Palaniappan K."/>
            <person name="Land M."/>
            <person name="Hauser L."/>
            <person name="Chang Y.J."/>
            <person name="Jeffries C.D."/>
            <person name="Rohde M."/>
            <person name="Goker M."/>
            <person name="Woyke T."/>
            <person name="Bristow J."/>
            <person name="Eisen J.A."/>
            <person name="Markowitz V."/>
            <person name="Hugenholtz P."/>
            <person name="Kyrpides N.C."/>
            <person name="Klenk H.P."/>
            <person name="Lapidus A."/>
        </authorList>
    </citation>
    <scope>NUCLEOTIDE SEQUENCE [LARGE SCALE GENOMIC DNA]</scope>
    <source>
        <strain evidence="2">ATCC 700542 / DSM 9946 / VI-R2</strain>
    </source>
</reference>
<dbReference type="STRING" id="526227.Mesil_2558"/>
<sequence>MDLFNIQSINLSRLLREGGSAEAGGEIHGVIRAGEEEFLLDGPDLWKASVTAVGDGEFWLSGEIAGKVVMECARCLEPTSAAVRAYFQHMLRYEPGQDQIELIEEGEEEVYLFGHPDLDLSSFLAEAFVSAMPFTVLCKENCKGLCPVCGANRNLVDCGHAAPHDGGKLSGLKRFLDEV</sequence>
<dbReference type="Proteomes" id="UP000001916">
    <property type="component" value="Chromosome"/>
</dbReference>
<evidence type="ECO:0000313" key="1">
    <source>
        <dbReference type="EMBL" id="ADH64408.1"/>
    </source>
</evidence>
<dbReference type="OrthoDB" id="9790372at2"/>
<dbReference type="RefSeq" id="WP_013158949.1">
    <property type="nucleotide sequence ID" value="NC_014212.1"/>
</dbReference>
<gene>
    <name evidence="1" type="ordered locus">Mesil_2558</name>
</gene>
<evidence type="ECO:0000313" key="2">
    <source>
        <dbReference type="Proteomes" id="UP000001916"/>
    </source>
</evidence>
<accession>D7BB34</accession>
<dbReference type="KEGG" id="msv:Mesil_2558"/>
<proteinExistence type="predicted"/>
<dbReference type="AlphaFoldDB" id="D7BB34"/>
<dbReference type="EMBL" id="CP002042">
    <property type="protein sequence ID" value="ADH64408.1"/>
    <property type="molecule type" value="Genomic_DNA"/>
</dbReference>
<dbReference type="eggNOG" id="COG1399">
    <property type="taxonomic scope" value="Bacteria"/>
</dbReference>
<dbReference type="HOGENOM" id="CLU_100236_1_2_0"/>
<organism evidence="1 2">
    <name type="scientific">Allomeiothermus silvanus (strain ATCC 700542 / DSM 9946 / NBRC 106475 / NCIMB 13440 / VI-R2)</name>
    <name type="common">Thermus silvanus</name>
    <dbReference type="NCBI Taxonomy" id="526227"/>
    <lineage>
        <taxon>Bacteria</taxon>
        <taxon>Thermotogati</taxon>
        <taxon>Deinococcota</taxon>
        <taxon>Deinococci</taxon>
        <taxon>Thermales</taxon>
        <taxon>Thermaceae</taxon>
        <taxon>Allomeiothermus</taxon>
    </lineage>
</organism>
<protein>
    <recommendedName>
        <fullName evidence="3">DUF177 domain-containing protein</fullName>
    </recommendedName>
</protein>
<evidence type="ECO:0008006" key="3">
    <source>
        <dbReference type="Google" id="ProtNLM"/>
    </source>
</evidence>
<dbReference type="Pfam" id="PF02620">
    <property type="entry name" value="YceD"/>
    <property type="match status" value="1"/>
</dbReference>
<dbReference type="InterPro" id="IPR003772">
    <property type="entry name" value="YceD"/>
</dbReference>
<keyword evidence="2" id="KW-1185">Reference proteome</keyword>
<name>D7BB34_ALLS1</name>